<evidence type="ECO:0000256" key="4">
    <source>
        <dbReference type="ARBA" id="ARBA00023002"/>
    </source>
</evidence>
<keyword evidence="3" id="KW-0274">FAD</keyword>
<dbReference type="Gene3D" id="3.50.50.60">
    <property type="entry name" value="FAD/NAD(P)-binding domain"/>
    <property type="match status" value="2"/>
</dbReference>
<evidence type="ECO:0000256" key="1">
    <source>
        <dbReference type="ARBA" id="ARBA00010139"/>
    </source>
</evidence>
<evidence type="ECO:0000256" key="3">
    <source>
        <dbReference type="ARBA" id="ARBA00022827"/>
    </source>
</evidence>
<protein>
    <submittedName>
        <fullName evidence="5">Cation diffusion facilitator CzcD-associated flavoprotein CzcO</fullName>
    </submittedName>
</protein>
<reference evidence="5 6" key="1">
    <citation type="submission" date="2021-03" db="EMBL/GenBank/DDBJ databases">
        <title>Sequencing the genomes of 1000 actinobacteria strains.</title>
        <authorList>
            <person name="Klenk H.-P."/>
        </authorList>
    </citation>
    <scope>NUCLEOTIDE SEQUENCE [LARGE SCALE GENOMIC DNA]</scope>
    <source>
        <strain evidence="5 6">DSM 15454</strain>
    </source>
</reference>
<name>A0ABS4WHH1_9MICC</name>
<keyword evidence="2" id="KW-0285">Flavoprotein</keyword>
<dbReference type="SUPFAM" id="SSF51905">
    <property type="entry name" value="FAD/NAD(P)-binding domain"/>
    <property type="match status" value="1"/>
</dbReference>
<keyword evidence="4" id="KW-0560">Oxidoreductase</keyword>
<dbReference type="InterPro" id="IPR036188">
    <property type="entry name" value="FAD/NAD-bd_sf"/>
</dbReference>
<organism evidence="5 6">
    <name type="scientific">Paeniglutamicibacter psychrophenolicus</name>
    <dbReference type="NCBI Taxonomy" id="257454"/>
    <lineage>
        <taxon>Bacteria</taxon>
        <taxon>Bacillati</taxon>
        <taxon>Actinomycetota</taxon>
        <taxon>Actinomycetes</taxon>
        <taxon>Micrococcales</taxon>
        <taxon>Micrococcaceae</taxon>
        <taxon>Paeniglutamicibacter</taxon>
    </lineage>
</organism>
<keyword evidence="6" id="KW-1185">Reference proteome</keyword>
<evidence type="ECO:0000256" key="2">
    <source>
        <dbReference type="ARBA" id="ARBA00022630"/>
    </source>
</evidence>
<dbReference type="EMBL" id="JAGIOE010000001">
    <property type="protein sequence ID" value="MBP2375647.1"/>
    <property type="molecule type" value="Genomic_DNA"/>
</dbReference>
<gene>
    <name evidence="5" type="ORF">JOF46_003559</name>
</gene>
<comment type="caution">
    <text evidence="5">The sequence shown here is derived from an EMBL/GenBank/DDBJ whole genome shotgun (WGS) entry which is preliminary data.</text>
</comment>
<dbReference type="PRINTS" id="PR00411">
    <property type="entry name" value="PNDRDTASEI"/>
</dbReference>
<evidence type="ECO:0000313" key="5">
    <source>
        <dbReference type="EMBL" id="MBP2375647.1"/>
    </source>
</evidence>
<accession>A0ABS4WHH1</accession>
<dbReference type="PANTHER" id="PTHR42877:SF4">
    <property type="entry name" value="FAD_NAD(P)-BINDING DOMAIN-CONTAINING PROTEIN-RELATED"/>
    <property type="match status" value="1"/>
</dbReference>
<comment type="similarity">
    <text evidence="1">Belongs to the FAD-binding monooxygenase family.</text>
</comment>
<dbReference type="Proteomes" id="UP000766570">
    <property type="component" value="Unassembled WGS sequence"/>
</dbReference>
<dbReference type="Pfam" id="PF00743">
    <property type="entry name" value="FMO-like"/>
    <property type="match status" value="1"/>
</dbReference>
<dbReference type="RefSeq" id="WP_209909589.1">
    <property type="nucleotide sequence ID" value="NZ_BAAAMI010000013.1"/>
</dbReference>
<sequence>MNELENHVETTTSTKSRATSVDVIIIGAGFGGLGMGTKLAREGKHSFLILERGKDVGGTWRDNHYPGAACDVPSHLYSFSFHPNPEWSHIFAPQDEILDYMRDVAKVEGLLDHIVFDAEVTDARWDATAGGWKVSAGGAEYFAQNLVTAVGHLSEPKFPNIAGIGDFTGELFHSAQWNDEANLAGKRVGIIGSGATAIQVLPEIAKVASAVVSFQRSAPYVTPRPDRAYTNAEKGLFRKKPEAMQELREEMFWANEERYAQRRNTPSLVSAAAQVAIDHLHREIQDPDLREKLTPDYTFGCKRVLKSSDYYPTFLLDHVELETSGIAEVTAAGIRTASGQEHALDVIIACTGFEATDLPIAYLLHGREGKRLSEQWSTGMQAYATSAVHGFPNLWIINGPNTGLGHNSAVYIAECQIDYIMQALNYREEQDLATLEVSAEAEEAFMAEVDRLAEGTVWLEGGCKSWYVDPRNGRLTTLWPEPAYTFRQVNSTFTPEPYLKQASISLPEPVLAEAH</sequence>
<dbReference type="PANTHER" id="PTHR42877">
    <property type="entry name" value="L-ORNITHINE N(5)-MONOOXYGENASE-RELATED"/>
    <property type="match status" value="1"/>
</dbReference>
<evidence type="ECO:0000313" key="6">
    <source>
        <dbReference type="Proteomes" id="UP000766570"/>
    </source>
</evidence>
<dbReference type="InterPro" id="IPR020946">
    <property type="entry name" value="Flavin_mOase-like"/>
</dbReference>
<proteinExistence type="inferred from homology"/>
<dbReference type="InterPro" id="IPR051209">
    <property type="entry name" value="FAD-bind_Monooxygenase_sf"/>
</dbReference>